<dbReference type="GO" id="GO:0005858">
    <property type="term" value="C:axonemal dynein complex"/>
    <property type="evidence" value="ECO:0007669"/>
    <property type="project" value="InterPro"/>
</dbReference>
<name>A0AAV8XJW1_9CUCU</name>
<dbReference type="PANTHER" id="PTHR21625:SF0">
    <property type="entry name" value="DYNEIN REGULATORY COMPLEX SUBUNIT 2"/>
    <property type="match status" value="1"/>
</dbReference>
<evidence type="ECO:0000313" key="16">
    <source>
        <dbReference type="Proteomes" id="UP001162156"/>
    </source>
</evidence>
<organism evidence="15 16">
    <name type="scientific">Rhamnusium bicolor</name>
    <dbReference type="NCBI Taxonomy" id="1586634"/>
    <lineage>
        <taxon>Eukaryota</taxon>
        <taxon>Metazoa</taxon>
        <taxon>Ecdysozoa</taxon>
        <taxon>Arthropoda</taxon>
        <taxon>Hexapoda</taxon>
        <taxon>Insecta</taxon>
        <taxon>Pterygota</taxon>
        <taxon>Neoptera</taxon>
        <taxon>Endopterygota</taxon>
        <taxon>Coleoptera</taxon>
        <taxon>Polyphaga</taxon>
        <taxon>Cucujiformia</taxon>
        <taxon>Chrysomeloidea</taxon>
        <taxon>Cerambycidae</taxon>
        <taxon>Lepturinae</taxon>
        <taxon>Rhagiini</taxon>
        <taxon>Rhamnusium</taxon>
    </lineage>
</organism>
<evidence type="ECO:0000256" key="13">
    <source>
        <dbReference type="SAM" id="Coils"/>
    </source>
</evidence>
<evidence type="ECO:0000256" key="3">
    <source>
        <dbReference type="ARBA" id="ARBA00022846"/>
    </source>
</evidence>
<proteinExistence type="inferred from homology"/>
<feature type="domain" description="Dynein regulatory complex protein 1/2 N-terminal" evidence="14">
    <location>
        <begin position="32"/>
        <end position="132"/>
    </location>
</feature>
<evidence type="ECO:0000256" key="1">
    <source>
        <dbReference type="ARBA" id="ARBA00004611"/>
    </source>
</evidence>
<evidence type="ECO:0000259" key="14">
    <source>
        <dbReference type="Pfam" id="PF14772"/>
    </source>
</evidence>
<feature type="coiled-coil region" evidence="13">
    <location>
        <begin position="129"/>
        <end position="163"/>
    </location>
</feature>
<evidence type="ECO:0000256" key="2">
    <source>
        <dbReference type="ARBA" id="ARBA00022490"/>
    </source>
</evidence>
<keyword evidence="4 13" id="KW-0175">Coiled coil</keyword>
<keyword evidence="2" id="KW-0963">Cytoplasm</keyword>
<evidence type="ECO:0000256" key="7">
    <source>
        <dbReference type="ARBA" id="ARBA00023273"/>
    </source>
</evidence>
<reference evidence="15" key="1">
    <citation type="journal article" date="2023" name="Insect Mol. Biol.">
        <title>Genome sequencing provides insights into the evolution of gene families encoding plant cell wall-degrading enzymes in longhorned beetles.</title>
        <authorList>
            <person name="Shin N.R."/>
            <person name="Okamura Y."/>
            <person name="Kirsch R."/>
            <person name="Pauchet Y."/>
        </authorList>
    </citation>
    <scope>NUCLEOTIDE SEQUENCE</scope>
    <source>
        <strain evidence="15">RBIC_L_NR</strain>
    </source>
</reference>
<dbReference type="InterPro" id="IPR039505">
    <property type="entry name" value="DRC1/2_N"/>
</dbReference>
<evidence type="ECO:0000256" key="8">
    <source>
        <dbReference type="ARBA" id="ARBA00037841"/>
    </source>
</evidence>
<dbReference type="AlphaFoldDB" id="A0AAV8XJW1"/>
<comment type="caution">
    <text evidence="15">The sequence shown here is derived from an EMBL/GenBank/DDBJ whole genome shotgun (WGS) entry which is preliminary data.</text>
</comment>
<comment type="subcellular location">
    <subcellularLocation>
        <location evidence="1">Cytoplasm</location>
        <location evidence="1">Cytoskeleton</location>
        <location evidence="1">Flagellum axoneme</location>
    </subcellularLocation>
    <subcellularLocation>
        <location evidence="8">Cytoplasm</location>
        <location evidence="8">Cytoskeleton</location>
        <location evidence="8">Flagellum basal body</location>
    </subcellularLocation>
</comment>
<keyword evidence="5" id="KW-0969">Cilium</keyword>
<keyword evidence="16" id="KW-1185">Reference proteome</keyword>
<accession>A0AAV8XJW1</accession>
<evidence type="ECO:0000256" key="12">
    <source>
        <dbReference type="ARBA" id="ARBA00045865"/>
    </source>
</evidence>
<evidence type="ECO:0000256" key="5">
    <source>
        <dbReference type="ARBA" id="ARBA00023069"/>
    </source>
</evidence>
<dbReference type="GO" id="GO:0003352">
    <property type="term" value="P:regulation of cilium movement"/>
    <property type="evidence" value="ECO:0007669"/>
    <property type="project" value="TreeGrafter"/>
</dbReference>
<dbReference type="PANTHER" id="PTHR21625">
    <property type="entry name" value="NYD-SP28 PROTEIN"/>
    <property type="match status" value="1"/>
</dbReference>
<dbReference type="Pfam" id="PF14772">
    <property type="entry name" value="NYD-SP28"/>
    <property type="match status" value="1"/>
</dbReference>
<evidence type="ECO:0000313" key="15">
    <source>
        <dbReference type="EMBL" id="KAJ8938791.1"/>
    </source>
</evidence>
<protein>
    <recommendedName>
        <fullName evidence="10">Dynein regulatory complex subunit 2</fullName>
    </recommendedName>
    <alternativeName>
        <fullName evidence="11">Coiled-coil domain-containing protein 65</fullName>
    </alternativeName>
</protein>
<evidence type="ECO:0000256" key="9">
    <source>
        <dbReference type="ARBA" id="ARBA00038424"/>
    </source>
</evidence>
<comment type="similarity">
    <text evidence="9">Belongs to the DRC2 family.</text>
</comment>
<keyword evidence="6" id="KW-0206">Cytoskeleton</keyword>
<evidence type="ECO:0000256" key="4">
    <source>
        <dbReference type="ARBA" id="ARBA00023054"/>
    </source>
</evidence>
<gene>
    <name evidence="15" type="ORF">NQ314_011327</name>
</gene>
<sequence length="455" mass="54360">MPNRSNLQRPLEFCECLLKKPPLTPEEKKALKAEKKAEKKRLLIEKKKQLKRDVLGRELKYGDITIKRHAKDWRQMLIKIALPKMKEDLEFAWHNFERVIDCKNFIISLLKDEIRDAEEQYMMNVRNHIEHVEKLIDMFHVRLEELQQDNDTQLMKLQHKSEEEAEEIKLTAGEEETYLKTMVYMLEVARKEQKQNVRADYYSKLEEEETKYNQIVQRLRAILEKELQNVWKNTMRFLDTYNSQIKERKKEHNELKTQDDSLQILLCTQIEKIRKVLDYLKTLKQKYNDSQKLLGKKKDFDQIVILTVNYNGTIEHLEKLKEKGEHILHVAAVCRKLETQEEKITPFPLCPIKDLTNMDETKEYVESLDLFWQRVAQVDASRYAINEEREFLKTENEILKMKLHQYCQCVSCPSTGNSLKRSGKYITEGVFEQQKYDKQNVNQFTSQAYDAEIDE</sequence>
<evidence type="ECO:0000256" key="10">
    <source>
        <dbReference type="ARBA" id="ARBA00040899"/>
    </source>
</evidence>
<keyword evidence="7" id="KW-0966">Cell projection</keyword>
<feature type="coiled-coil region" evidence="13">
    <location>
        <begin position="205"/>
        <end position="258"/>
    </location>
</feature>
<dbReference type="EMBL" id="JANEYF010003155">
    <property type="protein sequence ID" value="KAJ8938791.1"/>
    <property type="molecule type" value="Genomic_DNA"/>
</dbReference>
<dbReference type="InterPro" id="IPR039750">
    <property type="entry name" value="DRC1/DRC2"/>
</dbReference>
<dbReference type="GO" id="GO:0070286">
    <property type="term" value="P:axonemal dynein complex assembly"/>
    <property type="evidence" value="ECO:0007669"/>
    <property type="project" value="InterPro"/>
</dbReference>
<dbReference type="GO" id="GO:0060285">
    <property type="term" value="P:cilium-dependent cell motility"/>
    <property type="evidence" value="ECO:0007669"/>
    <property type="project" value="TreeGrafter"/>
</dbReference>
<evidence type="ECO:0000256" key="11">
    <source>
        <dbReference type="ARBA" id="ARBA00041517"/>
    </source>
</evidence>
<keyword evidence="3" id="KW-0282">Flagellum</keyword>
<evidence type="ECO:0000256" key="6">
    <source>
        <dbReference type="ARBA" id="ARBA00023212"/>
    </source>
</evidence>
<dbReference type="Proteomes" id="UP001162156">
    <property type="component" value="Unassembled WGS sequence"/>
</dbReference>
<comment type="function">
    <text evidence="12">Component of the nexin-dynein regulatory complex (N-DRC), a key regulator of ciliary/flagellar motility which maintains the alignment and integrity of the distal axoneme and regulates microtubule sliding in motile axonemes. Plays a critical role in the assembly of N-DRC and also stabilizes the assembly of multiple inner dynein arms and radial spokes. Coassembles with DRC1 to form a central scaffold needed for assembly of the N-DRC and its attachment to the outer doublet microtubules.</text>
</comment>